<dbReference type="KEGG" id="swi:Swit_3117"/>
<keyword evidence="1" id="KW-0812">Transmembrane</keyword>
<protein>
    <submittedName>
        <fullName evidence="2">Uncharacterized protein</fullName>
    </submittedName>
</protein>
<dbReference type="AlphaFoldDB" id="A0A9J9HD44"/>
<evidence type="ECO:0000313" key="2">
    <source>
        <dbReference type="EMBL" id="ABQ69466.1"/>
    </source>
</evidence>
<keyword evidence="1" id="KW-1133">Transmembrane helix</keyword>
<evidence type="ECO:0000256" key="1">
    <source>
        <dbReference type="SAM" id="Phobius"/>
    </source>
</evidence>
<keyword evidence="1" id="KW-0472">Membrane</keyword>
<keyword evidence="3" id="KW-1185">Reference proteome</keyword>
<reference evidence="2 3" key="1">
    <citation type="journal article" date="2010" name="J. Bacteriol.">
        <title>Genome sequence of the dioxin-mineralizing bacterium Sphingomonas wittichii RW1.</title>
        <authorList>
            <person name="Miller T.R."/>
            <person name="Delcher A.L."/>
            <person name="Salzberg S.L."/>
            <person name="Saunders E."/>
            <person name="Detter J.C."/>
            <person name="Halden R.U."/>
        </authorList>
    </citation>
    <scope>NUCLEOTIDE SEQUENCE [LARGE SCALE GENOMIC DNA]</scope>
    <source>
        <strain evidence="3">DSM 6014 / CCUG 31198 / JCM 15750 / NBRC 105917 / EY 4224 / RW1</strain>
    </source>
</reference>
<accession>A0A9J9HD44</accession>
<dbReference type="Proteomes" id="UP000001989">
    <property type="component" value="Chromosome"/>
</dbReference>
<evidence type="ECO:0000313" key="3">
    <source>
        <dbReference type="Proteomes" id="UP000001989"/>
    </source>
</evidence>
<sequence>MLGFIGDYYPILAIAAAALFIGVVGFVSIEDMLRRG</sequence>
<dbReference type="EMBL" id="CP000699">
    <property type="protein sequence ID" value="ABQ69466.1"/>
    <property type="molecule type" value="Genomic_DNA"/>
</dbReference>
<gene>
    <name evidence="2" type="ordered locus">Swit_3117</name>
</gene>
<name>A0A9J9HD44_RHIWR</name>
<feature type="transmembrane region" description="Helical" evidence="1">
    <location>
        <begin position="6"/>
        <end position="29"/>
    </location>
</feature>
<proteinExistence type="predicted"/>
<organism evidence="2 3">
    <name type="scientific">Rhizorhabdus wittichii (strain DSM 6014 / CCUG 31198 / JCM 15750 / NBRC 105917 / EY 4224 / RW1)</name>
    <name type="common">Sphingomonas wittichii</name>
    <dbReference type="NCBI Taxonomy" id="392499"/>
    <lineage>
        <taxon>Bacteria</taxon>
        <taxon>Pseudomonadati</taxon>
        <taxon>Pseudomonadota</taxon>
        <taxon>Alphaproteobacteria</taxon>
        <taxon>Sphingomonadales</taxon>
        <taxon>Sphingomonadaceae</taxon>
        <taxon>Rhizorhabdus</taxon>
    </lineage>
</organism>